<sequence>MVNDKLLPVLSQNLLEVLDDEEYYDITVEVVILRYIYSGLLSLDEYDTSDIIKILIAANELSLQELIVQKYDSS</sequence>
<evidence type="ECO:0000313" key="1">
    <source>
        <dbReference type="EMBL" id="RIA85474.1"/>
    </source>
</evidence>
<gene>
    <name evidence="1" type="ORF">C1645_879269</name>
</gene>
<evidence type="ECO:0000313" key="2">
    <source>
        <dbReference type="Proteomes" id="UP000265703"/>
    </source>
</evidence>
<evidence type="ECO:0008006" key="3">
    <source>
        <dbReference type="Google" id="ProtNLM"/>
    </source>
</evidence>
<accession>A0A397SS22</accession>
<dbReference type="AlphaFoldDB" id="A0A397SS22"/>
<proteinExistence type="predicted"/>
<reference evidence="1 2" key="1">
    <citation type="submission" date="2018-06" db="EMBL/GenBank/DDBJ databases">
        <title>Comparative genomics reveals the genomic features of Rhizophagus irregularis, R. cerebriforme, R. diaphanum and Gigaspora rosea, and their symbiotic lifestyle signature.</title>
        <authorList>
            <person name="Morin E."/>
            <person name="San Clemente H."/>
            <person name="Chen E.C.H."/>
            <person name="De La Providencia I."/>
            <person name="Hainaut M."/>
            <person name="Kuo A."/>
            <person name="Kohler A."/>
            <person name="Murat C."/>
            <person name="Tang N."/>
            <person name="Roy S."/>
            <person name="Loubradou J."/>
            <person name="Henrissat B."/>
            <person name="Grigoriev I.V."/>
            <person name="Corradi N."/>
            <person name="Roux C."/>
            <person name="Martin F.M."/>
        </authorList>
    </citation>
    <scope>NUCLEOTIDE SEQUENCE [LARGE SCALE GENOMIC DNA]</scope>
    <source>
        <strain evidence="1 2">DAOM 227022</strain>
    </source>
</reference>
<dbReference type="Proteomes" id="UP000265703">
    <property type="component" value="Unassembled WGS sequence"/>
</dbReference>
<keyword evidence="2" id="KW-1185">Reference proteome</keyword>
<organism evidence="1 2">
    <name type="scientific">Glomus cerebriforme</name>
    <dbReference type="NCBI Taxonomy" id="658196"/>
    <lineage>
        <taxon>Eukaryota</taxon>
        <taxon>Fungi</taxon>
        <taxon>Fungi incertae sedis</taxon>
        <taxon>Mucoromycota</taxon>
        <taxon>Glomeromycotina</taxon>
        <taxon>Glomeromycetes</taxon>
        <taxon>Glomerales</taxon>
        <taxon>Glomeraceae</taxon>
        <taxon>Glomus</taxon>
    </lineage>
</organism>
<name>A0A397SS22_9GLOM</name>
<dbReference type="OrthoDB" id="2434750at2759"/>
<protein>
    <recommendedName>
        <fullName evidence="3">BTB domain-containing protein</fullName>
    </recommendedName>
</protein>
<comment type="caution">
    <text evidence="1">The sequence shown here is derived from an EMBL/GenBank/DDBJ whole genome shotgun (WGS) entry which is preliminary data.</text>
</comment>
<dbReference type="EMBL" id="QKYT01000424">
    <property type="protein sequence ID" value="RIA85474.1"/>
    <property type="molecule type" value="Genomic_DNA"/>
</dbReference>